<evidence type="ECO:0000313" key="3">
    <source>
        <dbReference type="WBParaSite" id="PDA_v2.g17517.t1"/>
    </source>
</evidence>
<evidence type="ECO:0000313" key="2">
    <source>
        <dbReference type="Proteomes" id="UP000887578"/>
    </source>
</evidence>
<dbReference type="Proteomes" id="UP000887578">
    <property type="component" value="Unplaced"/>
</dbReference>
<dbReference type="AlphaFoldDB" id="A0A914PGU9"/>
<dbReference type="WBParaSite" id="PDA_v2.g17517.t1">
    <property type="protein sequence ID" value="PDA_v2.g17517.t1"/>
    <property type="gene ID" value="PDA_v2.g17517"/>
</dbReference>
<sequence>MKNANLTRNSVISRTSPLPSPRLRSRSLLRPPSFDDSLSVASSLLSLHQDVPSTALISGLTLPSSQLQNGTCCSVHRASVVHLSAPEGRVLSTIDEEMCGIMQTGICRFSELTPGQFGLTKQLLKNLV</sequence>
<accession>A0A914PGU9</accession>
<feature type="region of interest" description="Disordered" evidence="1">
    <location>
        <begin position="1"/>
        <end position="25"/>
    </location>
</feature>
<proteinExistence type="predicted"/>
<evidence type="ECO:0000256" key="1">
    <source>
        <dbReference type="SAM" id="MobiDB-lite"/>
    </source>
</evidence>
<organism evidence="2 3">
    <name type="scientific">Panagrolaimus davidi</name>
    <dbReference type="NCBI Taxonomy" id="227884"/>
    <lineage>
        <taxon>Eukaryota</taxon>
        <taxon>Metazoa</taxon>
        <taxon>Ecdysozoa</taxon>
        <taxon>Nematoda</taxon>
        <taxon>Chromadorea</taxon>
        <taxon>Rhabditida</taxon>
        <taxon>Tylenchina</taxon>
        <taxon>Panagrolaimomorpha</taxon>
        <taxon>Panagrolaimoidea</taxon>
        <taxon>Panagrolaimidae</taxon>
        <taxon>Panagrolaimus</taxon>
    </lineage>
</organism>
<feature type="compositionally biased region" description="Polar residues" evidence="1">
    <location>
        <begin position="1"/>
        <end position="15"/>
    </location>
</feature>
<name>A0A914PGU9_9BILA</name>
<keyword evidence="2" id="KW-1185">Reference proteome</keyword>
<reference evidence="3" key="1">
    <citation type="submission" date="2022-11" db="UniProtKB">
        <authorList>
            <consortium name="WormBaseParasite"/>
        </authorList>
    </citation>
    <scope>IDENTIFICATION</scope>
</reference>
<protein>
    <submittedName>
        <fullName evidence="3">Uncharacterized protein</fullName>
    </submittedName>
</protein>